<comment type="caution">
    <text evidence="1">The sequence shown here is derived from an EMBL/GenBank/DDBJ whole genome shotgun (WGS) entry which is preliminary data.</text>
</comment>
<organism evidence="1 2">
    <name type="scientific">Thermosporothrix hazakensis</name>
    <dbReference type="NCBI Taxonomy" id="644383"/>
    <lineage>
        <taxon>Bacteria</taxon>
        <taxon>Bacillati</taxon>
        <taxon>Chloroflexota</taxon>
        <taxon>Ktedonobacteria</taxon>
        <taxon>Ktedonobacterales</taxon>
        <taxon>Thermosporotrichaceae</taxon>
        <taxon>Thermosporothrix</taxon>
    </lineage>
</organism>
<dbReference type="Proteomes" id="UP000248806">
    <property type="component" value="Unassembled WGS sequence"/>
</dbReference>
<gene>
    <name evidence="1" type="ORF">EI42_02858</name>
</gene>
<accession>A0A326U7R3</accession>
<protein>
    <submittedName>
        <fullName evidence="1">Uncharacterized protein</fullName>
    </submittedName>
</protein>
<dbReference type="EMBL" id="QKUF01000008">
    <property type="protein sequence ID" value="PZW29562.1"/>
    <property type="molecule type" value="Genomic_DNA"/>
</dbReference>
<sequence length="139" mass="15579">MTTQEQHYLLAEQPASVEPPETFRLIAHPDGTFELVQQRSLRLSATMLTALKEMLTRIAHAPTCYQSYTENAFTLWYDGHSLHISDAALTLSIPLTRLLAALEKQESACCCHGNGHFSTAALRVILPFYHSDFKPSDCQ</sequence>
<keyword evidence="2" id="KW-1185">Reference proteome</keyword>
<reference evidence="1 2" key="1">
    <citation type="submission" date="2018-06" db="EMBL/GenBank/DDBJ databases">
        <title>Genomic Encyclopedia of Archaeal and Bacterial Type Strains, Phase II (KMG-II): from individual species to whole genera.</title>
        <authorList>
            <person name="Goeker M."/>
        </authorList>
    </citation>
    <scope>NUCLEOTIDE SEQUENCE [LARGE SCALE GENOMIC DNA]</scope>
    <source>
        <strain evidence="1 2">ATCC BAA-1881</strain>
    </source>
</reference>
<evidence type="ECO:0000313" key="1">
    <source>
        <dbReference type="EMBL" id="PZW29562.1"/>
    </source>
</evidence>
<proteinExistence type="predicted"/>
<evidence type="ECO:0000313" key="2">
    <source>
        <dbReference type="Proteomes" id="UP000248806"/>
    </source>
</evidence>
<dbReference type="RefSeq" id="WP_111323051.1">
    <property type="nucleotide sequence ID" value="NZ_BIFX01000001.1"/>
</dbReference>
<dbReference type="AlphaFoldDB" id="A0A326U7R3"/>
<name>A0A326U7R3_THEHA</name>